<comment type="subcellular location">
    <subcellularLocation>
        <location evidence="1">Golgi apparatus membrane</location>
        <topology evidence="1">Single-pass type II membrane protein</topology>
    </subcellularLocation>
</comment>
<dbReference type="Proteomes" id="UP000811246">
    <property type="component" value="Chromosome 10"/>
</dbReference>
<keyword evidence="5" id="KW-0333">Golgi apparatus</keyword>
<dbReference type="EMBL" id="CM031834">
    <property type="protein sequence ID" value="KAG6690213.1"/>
    <property type="molecule type" value="Genomic_DNA"/>
</dbReference>
<name>A0A8T1PB21_CARIL</name>
<keyword evidence="10" id="KW-1185">Reference proteome</keyword>
<keyword evidence="6" id="KW-1133">Transmembrane helix</keyword>
<comment type="caution">
    <text evidence="8">The sequence shown here is derived from an EMBL/GenBank/DDBJ whole genome shotgun (WGS) entry which is preliminary data.</text>
</comment>
<evidence type="ECO:0000256" key="3">
    <source>
        <dbReference type="ARBA" id="ARBA00022676"/>
    </source>
</evidence>
<keyword evidence="4" id="KW-0735">Signal-anchor</keyword>
<accession>A0A8T1PB21</accession>
<evidence type="ECO:0000256" key="5">
    <source>
        <dbReference type="ARBA" id="ARBA00023034"/>
    </source>
</evidence>
<dbReference type="PANTHER" id="PTHR11062:SF207">
    <property type="entry name" value="OS07G0188700 PROTEIN"/>
    <property type="match status" value="1"/>
</dbReference>
<keyword evidence="3" id="KW-0808">Transferase</keyword>
<dbReference type="GO" id="GO:0016757">
    <property type="term" value="F:glycosyltransferase activity"/>
    <property type="evidence" value="ECO:0007669"/>
    <property type="project" value="UniProtKB-KW"/>
</dbReference>
<evidence type="ECO:0000256" key="4">
    <source>
        <dbReference type="ARBA" id="ARBA00022968"/>
    </source>
</evidence>
<feature type="domain" description="Exostosin GT47" evidence="7">
    <location>
        <begin position="216"/>
        <end position="496"/>
    </location>
</feature>
<dbReference type="PANTHER" id="PTHR11062">
    <property type="entry name" value="EXOSTOSIN HEPARAN SULFATE GLYCOSYLTRANSFERASE -RELATED"/>
    <property type="match status" value="1"/>
</dbReference>
<organism evidence="8 10">
    <name type="scientific">Carya illinoinensis</name>
    <name type="common">Pecan</name>
    <dbReference type="NCBI Taxonomy" id="32201"/>
    <lineage>
        <taxon>Eukaryota</taxon>
        <taxon>Viridiplantae</taxon>
        <taxon>Streptophyta</taxon>
        <taxon>Embryophyta</taxon>
        <taxon>Tracheophyta</taxon>
        <taxon>Spermatophyta</taxon>
        <taxon>Magnoliopsida</taxon>
        <taxon>eudicotyledons</taxon>
        <taxon>Gunneridae</taxon>
        <taxon>Pentapetalae</taxon>
        <taxon>rosids</taxon>
        <taxon>fabids</taxon>
        <taxon>Fagales</taxon>
        <taxon>Juglandaceae</taxon>
        <taxon>Carya</taxon>
    </lineage>
</organism>
<feature type="transmembrane region" description="Helical" evidence="6">
    <location>
        <begin position="29"/>
        <end position="50"/>
    </location>
</feature>
<dbReference type="Pfam" id="PF03016">
    <property type="entry name" value="Exostosin_GT47"/>
    <property type="match status" value="1"/>
</dbReference>
<dbReference type="InterPro" id="IPR004263">
    <property type="entry name" value="Exostosin"/>
</dbReference>
<dbReference type="GO" id="GO:0000139">
    <property type="term" value="C:Golgi membrane"/>
    <property type="evidence" value="ECO:0007669"/>
    <property type="project" value="UniProtKB-SubCell"/>
</dbReference>
<reference evidence="8" key="1">
    <citation type="submission" date="2020-12" db="EMBL/GenBank/DDBJ databases">
        <title>WGS assembly of Carya illinoinensis cv. Pawnee.</title>
        <authorList>
            <person name="Platts A."/>
            <person name="Shu S."/>
            <person name="Wright S."/>
            <person name="Barry K."/>
            <person name="Edger P."/>
            <person name="Pires J.C."/>
            <person name="Schmutz J."/>
        </authorList>
    </citation>
    <scope>NUCLEOTIDE SEQUENCE</scope>
    <source>
        <tissue evidence="8">Leaf</tissue>
    </source>
</reference>
<evidence type="ECO:0000256" key="6">
    <source>
        <dbReference type="SAM" id="Phobius"/>
    </source>
</evidence>
<keyword evidence="6" id="KW-0812">Transmembrane</keyword>
<comment type="similarity">
    <text evidence="2">Belongs to the glycosyltransferase 47 family.</text>
</comment>
<evidence type="ECO:0000313" key="8">
    <source>
        <dbReference type="EMBL" id="KAG6637980.1"/>
    </source>
</evidence>
<evidence type="ECO:0000259" key="7">
    <source>
        <dbReference type="Pfam" id="PF03016"/>
    </source>
</evidence>
<proteinExistence type="inferred from homology"/>
<evidence type="ECO:0000256" key="2">
    <source>
        <dbReference type="ARBA" id="ARBA00010271"/>
    </source>
</evidence>
<sequence>MREIVDMGGGSKKWRRFCGSSSISSVQLLLFMVVPLIVVSGFVSHVLGPLTSNRVLLSKYPWLWSSILRTTNSSSSSSSSSSSPVSSVKENGKRLDFLSQVGVAQVLNMEEAISNDSLINRSSTPPHDIEAAIQNGPYMENVYNDSVSGPTASTNKSHHATGLDRIEAGLRRARAAIKEAKQYGNQTHEILDPDYVPDGPIYRNAKAFYRSYVEMEKQLKIFVYEEGQPPLFHNGPCRSIYSTEGNFIHGIEMNEQFRTRDPEKAHLFFLPFSVVMMVQFVYVPDSYNFGPIKQTVADYINLIAGKHPYWNRSIASDHFMLSCHDWGPETSRSSPYLFKNSIRVLCNANTSEGFNPTKDVSFPEINLRTGSLKGFIGGPSPSRRPILAFFAGGLHGPVRPVVFEHWENKDEDIRVHKYLPKGISYIDMMRKSKYCLCPSGYEVASPRVVEAIYGGCVPVLISDHYVPPFSDVLNWKTFSVEVPVNDVPNLKKILMAISPRQYIRMQRRVVQVRRHFMVQSPPKRFDVFHMILHSVWLRRLNVRVPNDADAL</sequence>
<dbReference type="InterPro" id="IPR040911">
    <property type="entry name" value="Exostosin_GT47"/>
</dbReference>
<dbReference type="EMBL" id="CM031818">
    <property type="protein sequence ID" value="KAG6637980.1"/>
    <property type="molecule type" value="Genomic_DNA"/>
</dbReference>
<evidence type="ECO:0000256" key="1">
    <source>
        <dbReference type="ARBA" id="ARBA00004323"/>
    </source>
</evidence>
<dbReference type="AlphaFoldDB" id="A0A8T1PB21"/>
<protein>
    <recommendedName>
        <fullName evidence="7">Exostosin GT47 domain-containing protein</fullName>
    </recommendedName>
</protein>
<dbReference type="Proteomes" id="UP000811609">
    <property type="component" value="Chromosome 10"/>
</dbReference>
<reference evidence="9" key="2">
    <citation type="submission" date="2021-01" db="EMBL/GenBank/DDBJ databases">
        <authorList>
            <person name="Lovell J.T."/>
            <person name="Bentley N."/>
            <person name="Bhattarai G."/>
            <person name="Jenkins J.W."/>
            <person name="Sreedasyam A."/>
            <person name="Alarcon Y."/>
            <person name="Bock C."/>
            <person name="Boston L."/>
            <person name="Carlson J."/>
            <person name="Cervantes K."/>
            <person name="Clermont K."/>
            <person name="Krom N."/>
            <person name="Kubenka K."/>
            <person name="Mamidi S."/>
            <person name="Mattison C."/>
            <person name="Monteros M."/>
            <person name="Pisani C."/>
            <person name="Plott C."/>
            <person name="Rajasekar S."/>
            <person name="Rhein H.S."/>
            <person name="Rohla C."/>
            <person name="Song M."/>
            <person name="Hilaire R.S."/>
            <person name="Shu S."/>
            <person name="Wells L."/>
            <person name="Wang X."/>
            <person name="Webber J."/>
            <person name="Heerema R.J."/>
            <person name="Klein P."/>
            <person name="Conner P."/>
            <person name="Grauke L."/>
            <person name="Grimwood J."/>
            <person name="Schmutz J."/>
            <person name="Randall J.J."/>
        </authorList>
    </citation>
    <scope>NUCLEOTIDE SEQUENCE</scope>
    <source>
        <tissue evidence="9">Leaf</tissue>
    </source>
</reference>
<keyword evidence="3" id="KW-0328">Glycosyltransferase</keyword>
<gene>
    <name evidence="8" type="ORF">CIPAW_10G002900</name>
    <name evidence="9" type="ORF">I3842_10G003300</name>
</gene>
<keyword evidence="6" id="KW-0472">Membrane</keyword>
<evidence type="ECO:0000313" key="10">
    <source>
        <dbReference type="Proteomes" id="UP000811609"/>
    </source>
</evidence>
<evidence type="ECO:0000313" key="9">
    <source>
        <dbReference type="EMBL" id="KAG6690213.1"/>
    </source>
</evidence>